<sequence>MDSVLAKLGNEIEDVDEETFDIFSQPAVSQDLGMVDPKAPLLEISIAGRDFELSQSPGILQSARGGGTTGAAVWKSSVLLAEWMAWPQNPLFASDSIKSVIELGAGISGLVPLIVAPRVRKVVATDQAYVMKALQANIAANTAGPASKQKRKSSKNTPSDVPMPQSNIEAFALDWESDDVASVLRANGLESGLDLVLACDCVYNYALIDPLVQCCEDIGKMRLCEDGESPGQTTLFVIAQQLRQPDVFEQWLEAFHRAFRIWRVPNDLLSTGLKTGSGFVVHVGVLRQASR</sequence>
<gene>
    <name evidence="2" type="ORF">RCC_05444</name>
</gene>
<dbReference type="Proteomes" id="UP000225277">
    <property type="component" value="Unassembled WGS sequence"/>
</dbReference>
<dbReference type="RefSeq" id="XP_023626483.1">
    <property type="nucleotide sequence ID" value="XM_023770715.1"/>
</dbReference>
<dbReference type="Pfam" id="PF10294">
    <property type="entry name" value="Methyltransf_16"/>
    <property type="match status" value="1"/>
</dbReference>
<feature type="region of interest" description="Disordered" evidence="1">
    <location>
        <begin position="144"/>
        <end position="165"/>
    </location>
</feature>
<keyword evidence="3" id="KW-1185">Reference proteome</keyword>
<dbReference type="OrthoDB" id="2529286at2759"/>
<accession>A0A2D3VG17</accession>
<evidence type="ECO:0000313" key="3">
    <source>
        <dbReference type="Proteomes" id="UP000225277"/>
    </source>
</evidence>
<reference evidence="2 3" key="1">
    <citation type="submission" date="2016-03" db="EMBL/GenBank/DDBJ databases">
        <authorList>
            <person name="Ploux O."/>
        </authorList>
    </citation>
    <scope>NUCLEOTIDE SEQUENCE [LARGE SCALE GENOMIC DNA]</scope>
    <source>
        <strain evidence="2 3">URUG2</strain>
    </source>
</reference>
<proteinExistence type="predicted"/>
<dbReference type="InterPro" id="IPR029063">
    <property type="entry name" value="SAM-dependent_MTases_sf"/>
</dbReference>
<feature type="compositionally biased region" description="Polar residues" evidence="1">
    <location>
        <begin position="155"/>
        <end position="165"/>
    </location>
</feature>
<organism evidence="2 3">
    <name type="scientific">Ramularia collo-cygni</name>
    <dbReference type="NCBI Taxonomy" id="112498"/>
    <lineage>
        <taxon>Eukaryota</taxon>
        <taxon>Fungi</taxon>
        <taxon>Dikarya</taxon>
        <taxon>Ascomycota</taxon>
        <taxon>Pezizomycotina</taxon>
        <taxon>Dothideomycetes</taxon>
        <taxon>Dothideomycetidae</taxon>
        <taxon>Mycosphaerellales</taxon>
        <taxon>Mycosphaerellaceae</taxon>
        <taxon>Ramularia</taxon>
    </lineage>
</organism>
<dbReference type="AlphaFoldDB" id="A0A2D3VG17"/>
<evidence type="ECO:0000256" key="1">
    <source>
        <dbReference type="SAM" id="MobiDB-lite"/>
    </source>
</evidence>
<dbReference type="PANTHER" id="PTHR14614:SF109">
    <property type="entry name" value="RIBOSOMAL LYSINE N-METHYLTRANSFERASE 5"/>
    <property type="match status" value="1"/>
</dbReference>
<dbReference type="STRING" id="112498.A0A2D3VG17"/>
<protein>
    <submittedName>
        <fullName evidence="2">Uncharacterized protein</fullName>
    </submittedName>
</protein>
<name>A0A2D3VG17_9PEZI</name>
<dbReference type="GeneID" id="35600606"/>
<dbReference type="EMBL" id="FJUY01000007">
    <property type="protein sequence ID" value="CZT19593.1"/>
    <property type="molecule type" value="Genomic_DNA"/>
</dbReference>
<evidence type="ECO:0000313" key="2">
    <source>
        <dbReference type="EMBL" id="CZT19593.1"/>
    </source>
</evidence>
<dbReference type="GO" id="GO:0008757">
    <property type="term" value="F:S-adenosylmethionine-dependent methyltransferase activity"/>
    <property type="evidence" value="ECO:0007669"/>
    <property type="project" value="UniProtKB-ARBA"/>
</dbReference>
<dbReference type="GO" id="GO:0032991">
    <property type="term" value="C:protein-containing complex"/>
    <property type="evidence" value="ECO:0007669"/>
    <property type="project" value="TreeGrafter"/>
</dbReference>
<dbReference type="InterPro" id="IPR019410">
    <property type="entry name" value="Methyltransf_16"/>
</dbReference>
<dbReference type="GO" id="GO:0005829">
    <property type="term" value="C:cytosol"/>
    <property type="evidence" value="ECO:0007669"/>
    <property type="project" value="TreeGrafter"/>
</dbReference>
<dbReference type="PANTHER" id="PTHR14614">
    <property type="entry name" value="HEPATOCELLULAR CARCINOMA-ASSOCIATED ANTIGEN"/>
    <property type="match status" value="1"/>
</dbReference>
<dbReference type="Gene3D" id="3.40.50.150">
    <property type="entry name" value="Vaccinia Virus protein VP39"/>
    <property type="match status" value="1"/>
</dbReference>